<reference evidence="2" key="1">
    <citation type="submission" date="2023-03" db="EMBL/GenBank/DDBJ databases">
        <title>Amycolatopsis taiwanensis NBRC 103393.</title>
        <authorList>
            <person name="Ichikawa N."/>
            <person name="Sato H."/>
            <person name="Tonouchi N."/>
        </authorList>
    </citation>
    <scope>NUCLEOTIDE SEQUENCE</scope>
    <source>
        <strain evidence="2">NBRC 103393</strain>
    </source>
</reference>
<dbReference type="Proteomes" id="UP001165136">
    <property type="component" value="Unassembled WGS sequence"/>
</dbReference>
<evidence type="ECO:0000313" key="3">
    <source>
        <dbReference type="Proteomes" id="UP001165136"/>
    </source>
</evidence>
<evidence type="ECO:0000313" key="2">
    <source>
        <dbReference type="EMBL" id="GLY69014.1"/>
    </source>
</evidence>
<sequence>MPTVTTAAPSRTDLDSASPTATNGPEVTAPRVAVAVIARPMSAPARTPPASTTSKTYRGRESMTAWPVVVEGDVKVANLRFI</sequence>
<dbReference type="AlphaFoldDB" id="A0A9W6R4L0"/>
<gene>
    <name evidence="2" type="ORF">Atai01_56330</name>
</gene>
<evidence type="ECO:0000256" key="1">
    <source>
        <dbReference type="SAM" id="MobiDB-lite"/>
    </source>
</evidence>
<comment type="caution">
    <text evidence="2">The sequence shown here is derived from an EMBL/GenBank/DDBJ whole genome shotgun (WGS) entry which is preliminary data.</text>
</comment>
<organism evidence="2 3">
    <name type="scientific">Amycolatopsis taiwanensis</name>
    <dbReference type="NCBI Taxonomy" id="342230"/>
    <lineage>
        <taxon>Bacteria</taxon>
        <taxon>Bacillati</taxon>
        <taxon>Actinomycetota</taxon>
        <taxon>Actinomycetes</taxon>
        <taxon>Pseudonocardiales</taxon>
        <taxon>Pseudonocardiaceae</taxon>
        <taxon>Amycolatopsis</taxon>
    </lineage>
</organism>
<name>A0A9W6R4L0_9PSEU</name>
<feature type="compositionally biased region" description="Polar residues" evidence="1">
    <location>
        <begin position="1"/>
        <end position="25"/>
    </location>
</feature>
<dbReference type="EMBL" id="BSTI01000014">
    <property type="protein sequence ID" value="GLY69014.1"/>
    <property type="molecule type" value="Genomic_DNA"/>
</dbReference>
<feature type="region of interest" description="Disordered" evidence="1">
    <location>
        <begin position="1"/>
        <end position="28"/>
    </location>
</feature>
<protein>
    <submittedName>
        <fullName evidence="2">Uncharacterized protein</fullName>
    </submittedName>
</protein>
<accession>A0A9W6R4L0</accession>
<proteinExistence type="predicted"/>
<keyword evidence="3" id="KW-1185">Reference proteome</keyword>